<reference evidence="2 3" key="1">
    <citation type="submission" date="2020-08" db="EMBL/GenBank/DDBJ databases">
        <authorList>
            <person name="Koutsovoulos G."/>
            <person name="Danchin GJ E."/>
        </authorList>
    </citation>
    <scope>NUCLEOTIDE SEQUENCE [LARGE SCALE GENOMIC DNA]</scope>
</reference>
<dbReference type="EMBL" id="CAJEWN010002849">
    <property type="protein sequence ID" value="CAD2205513.1"/>
    <property type="molecule type" value="Genomic_DNA"/>
</dbReference>
<feature type="region of interest" description="Disordered" evidence="1">
    <location>
        <begin position="1"/>
        <end position="45"/>
    </location>
</feature>
<sequence length="134" mass="14739">MDHDFGTIISTTVNPREDTSSQDETNEQDKNKINDHNVVSSSSDNRKTISVFIDDDEYDTDLSTSFTSIKSPVESDFHESLASSSGCTPNVRGRVCRGTGFSNCFGSGEQNMAGVRVGVRGFSEKIFREKNAQK</sequence>
<dbReference type="AlphaFoldDB" id="A0A6V7Y1M7"/>
<dbReference type="Proteomes" id="UP000580250">
    <property type="component" value="Unassembled WGS sequence"/>
</dbReference>
<evidence type="ECO:0000256" key="1">
    <source>
        <dbReference type="SAM" id="MobiDB-lite"/>
    </source>
</evidence>
<gene>
    <name evidence="2" type="ORF">MENT_LOCUS59328</name>
</gene>
<proteinExistence type="predicted"/>
<evidence type="ECO:0000313" key="2">
    <source>
        <dbReference type="EMBL" id="CAD2205513.1"/>
    </source>
</evidence>
<organism evidence="2 3">
    <name type="scientific">Meloidogyne enterolobii</name>
    <name type="common">Root-knot nematode worm</name>
    <name type="synonym">Meloidogyne mayaguensis</name>
    <dbReference type="NCBI Taxonomy" id="390850"/>
    <lineage>
        <taxon>Eukaryota</taxon>
        <taxon>Metazoa</taxon>
        <taxon>Ecdysozoa</taxon>
        <taxon>Nematoda</taxon>
        <taxon>Chromadorea</taxon>
        <taxon>Rhabditida</taxon>
        <taxon>Tylenchina</taxon>
        <taxon>Tylenchomorpha</taxon>
        <taxon>Tylenchoidea</taxon>
        <taxon>Meloidogynidae</taxon>
        <taxon>Meloidogyninae</taxon>
        <taxon>Meloidogyne</taxon>
    </lineage>
</organism>
<comment type="caution">
    <text evidence="2">The sequence shown here is derived from an EMBL/GenBank/DDBJ whole genome shotgun (WGS) entry which is preliminary data.</text>
</comment>
<name>A0A6V7Y1M7_MELEN</name>
<accession>A0A6V7Y1M7</accession>
<protein>
    <submittedName>
        <fullName evidence="2">Uncharacterized protein</fullName>
    </submittedName>
</protein>
<evidence type="ECO:0000313" key="3">
    <source>
        <dbReference type="Proteomes" id="UP000580250"/>
    </source>
</evidence>